<evidence type="ECO:0008006" key="3">
    <source>
        <dbReference type="Google" id="ProtNLM"/>
    </source>
</evidence>
<dbReference type="InterPro" id="IPR022385">
    <property type="entry name" value="Rhs_assc_core"/>
</dbReference>
<dbReference type="InterPro" id="IPR050708">
    <property type="entry name" value="T6SS_VgrG/RHS"/>
</dbReference>
<protein>
    <recommendedName>
        <fullName evidence="3">RHS repeat-associated core domain-containing protein</fullName>
    </recommendedName>
</protein>
<dbReference type="OrthoDB" id="2972467at2"/>
<dbReference type="Gene3D" id="2.180.10.10">
    <property type="entry name" value="RHS repeat-associated core"/>
    <property type="match status" value="1"/>
</dbReference>
<reference evidence="1 2" key="1">
    <citation type="submission" date="2018-08" db="EMBL/GenBank/DDBJ databases">
        <title>Chitinophaga sp. K20C18050901, a novel bacterium isolated from forest soil.</title>
        <authorList>
            <person name="Wang C."/>
        </authorList>
    </citation>
    <scope>NUCLEOTIDE SEQUENCE [LARGE SCALE GENOMIC DNA]</scope>
    <source>
        <strain evidence="1 2">K20C18050901</strain>
    </source>
</reference>
<dbReference type="Proteomes" id="UP000261174">
    <property type="component" value="Unassembled WGS sequence"/>
</dbReference>
<sequence length="509" mass="54562">MTTLATNVQDAIPTPATSIIGLGYGEKITFTRGKKFFELTNHLGNVLATVSDRKIGVPLDSSRISSYNPVINSAQEYYPFGMLMPGRGGHIGTGKNVAGSTVVMNGDTIPATLTVTQRSNNTPGTYMATQIINFEGEFSSGTADEFTTLFVDQTSADPGTESGISYGIAAKGYRYGFNGKENDNEVKGEGNEQDYGMRVYDPGLGKFLSLDPLMHSYSELTPYQFATNTPIQAIDLDGAETDYQQITHALLRHAELKVANDEVIRQQKIGTITATKPNWADKWRSWNDSKSPTHTWAILSRLAYVMLNDTKITYTTISEGKNSARGLDNVGITNYKERVGAGLNTLVNIGLPILKAGSPSKLQELAAEVEQYAAELRVVKKAPATIVGVRLPNGVSTIATSGKVPGNIATALEGAANDIGGVGTKTAAGNTIGCCAEFHGGNELLLQYPEYGLGDLQFTPAIRPRTGEIIPMCANCQAMFPPVSQGATNIVTPPLLPSSMRIVFNNQNQ</sequence>
<dbReference type="AlphaFoldDB" id="A0A3E1NMX9"/>
<keyword evidence="2" id="KW-1185">Reference proteome</keyword>
<comment type="caution">
    <text evidence="1">The sequence shown here is derived from an EMBL/GenBank/DDBJ whole genome shotgun (WGS) entry which is preliminary data.</text>
</comment>
<gene>
    <name evidence="1" type="ORF">DXN04_33730</name>
</gene>
<evidence type="ECO:0000313" key="1">
    <source>
        <dbReference type="EMBL" id="RFM29247.1"/>
    </source>
</evidence>
<dbReference type="NCBIfam" id="TIGR03696">
    <property type="entry name" value="Rhs_assc_core"/>
    <property type="match status" value="1"/>
</dbReference>
<evidence type="ECO:0000313" key="2">
    <source>
        <dbReference type="Proteomes" id="UP000261174"/>
    </source>
</evidence>
<accession>A0A3E1NMX9</accession>
<dbReference type="PANTHER" id="PTHR32305">
    <property type="match status" value="1"/>
</dbReference>
<dbReference type="PANTHER" id="PTHR32305:SF15">
    <property type="entry name" value="PROTEIN RHSA-RELATED"/>
    <property type="match status" value="1"/>
</dbReference>
<dbReference type="EMBL" id="QTJV01000029">
    <property type="protein sequence ID" value="RFM29247.1"/>
    <property type="molecule type" value="Genomic_DNA"/>
</dbReference>
<organism evidence="1 2">
    <name type="scientific">Chitinophaga silvisoli</name>
    <dbReference type="NCBI Taxonomy" id="2291814"/>
    <lineage>
        <taxon>Bacteria</taxon>
        <taxon>Pseudomonadati</taxon>
        <taxon>Bacteroidota</taxon>
        <taxon>Chitinophagia</taxon>
        <taxon>Chitinophagales</taxon>
        <taxon>Chitinophagaceae</taxon>
        <taxon>Chitinophaga</taxon>
    </lineage>
</organism>
<proteinExistence type="predicted"/>
<name>A0A3E1NMX9_9BACT</name>
<dbReference type="RefSeq" id="WP_116857827.1">
    <property type="nucleotide sequence ID" value="NZ_QTJV01000029.1"/>
</dbReference>